<dbReference type="InterPro" id="IPR016024">
    <property type="entry name" value="ARM-type_fold"/>
</dbReference>
<dbReference type="GO" id="GO:0072542">
    <property type="term" value="F:protein phosphatase activator activity"/>
    <property type="evidence" value="ECO:0007669"/>
    <property type="project" value="TreeGrafter"/>
</dbReference>
<comment type="caution">
    <text evidence="6">The sequence shown here is derived from an EMBL/GenBank/DDBJ whole genome shotgun (WGS) entry which is preliminary data.</text>
</comment>
<dbReference type="SUPFAM" id="SSF50729">
    <property type="entry name" value="PH domain-like"/>
    <property type="match status" value="1"/>
</dbReference>
<feature type="compositionally biased region" description="Polar residues" evidence="3">
    <location>
        <begin position="926"/>
        <end position="936"/>
    </location>
</feature>
<dbReference type="PANTHER" id="PTHR23318">
    <property type="entry name" value="ATP SYNTHASE GAMMA-RELATED"/>
    <property type="match status" value="1"/>
</dbReference>
<feature type="compositionally biased region" description="Low complexity" evidence="3">
    <location>
        <begin position="47"/>
        <end position="58"/>
    </location>
</feature>
<dbReference type="InterPro" id="IPR055236">
    <property type="entry name" value="EVH1_PP4R3"/>
</dbReference>
<evidence type="ECO:0000313" key="7">
    <source>
        <dbReference type="Proteomes" id="UP000813824"/>
    </source>
</evidence>
<feature type="region of interest" description="Disordered" evidence="3">
    <location>
        <begin position="852"/>
        <end position="1062"/>
    </location>
</feature>
<keyword evidence="2" id="KW-0539">Nucleus</keyword>
<feature type="compositionally biased region" description="Acidic residues" evidence="3">
    <location>
        <begin position="882"/>
        <end position="897"/>
    </location>
</feature>
<feature type="region of interest" description="Disordered" evidence="3">
    <location>
        <begin position="469"/>
        <end position="496"/>
    </location>
</feature>
<dbReference type="Proteomes" id="UP000813824">
    <property type="component" value="Unassembled WGS sequence"/>
</dbReference>
<evidence type="ECO:0000256" key="3">
    <source>
        <dbReference type="SAM" id="MobiDB-lite"/>
    </source>
</evidence>
<evidence type="ECO:0000256" key="2">
    <source>
        <dbReference type="ARBA" id="ARBA00023242"/>
    </source>
</evidence>
<dbReference type="InterPro" id="IPR006887">
    <property type="entry name" value="P4R3-like_central_dom"/>
</dbReference>
<dbReference type="OrthoDB" id="27483at2759"/>
<sequence>MSSVDGLHLESTEIINLTDNTDPLPSSSRSQDLTPSLANDPSTTIGSSLSSAYDASSYQPRVGPLDDTPADGRSSDADKMFQSTIEGSSTSEQHPQHEGELGDVSDGPVLLMQANGVEVSDHVNGSDDGRQWEAEEGHDLKRVKVYELIGARWVDQGTAFCFGDFHDGEALLIARSETNYDQIILTTSIKPTDVYQRQQDTLIVWTEPDGVDYALSFQDPDGCAEVWNFIQEVQRHMALPDPALSSSPQPGEGFVPGIFRTGRLPQPTLGNIGEIEKIIKTNTRLQPSKERVCEFIQSEGYIKSLIDVLTQAEDLESIEVLHALCVCMQTILMLNDHTMYEHILDDSMFLGVVGMLEYDPEFPIHKANYREFLRGTAHYHQPVPLRNEAIQRKVHHTYRLQFLKDVVLARAIDDSTFNVLNSCIIFNQIDIINHIQSDPAFLREVVGMFMSDDLLAKLGTGFAAGAAGAVKGKEPERDKSKGDTGEGNETKMDVDTPPVSAADAELARRREVVFLIQQLCVMGKNVQLPARMQLFRTLTDRGILFAVQWALGQPEESEEGKSVIAAAGEILTALLDHDLNGVRGHVVKQLSVLDKEAGTGKKLSGDTDKDTVLMLLCRVIVRSKEMAVQGQVAEALKMVMEIPSTVEPPPMVGPKVFQRPKDDPATEKFLDYFYKHCVEVLFRPFFDIPEYSRLTESTLPLSRERTNLLLHLCELLANFALQHSFRSHFYMLSTGIATRVASLLSSKDKHLRLAAFRFFRVLLRLNNRNLFLNMIKTDLLKPILDLTIQESRRDNLLSSSCQEFFEHLRRENIKELIQHCMTKHEDKIKILAESALGRPRFEAFIRRYEMNIEPPPKEEEKADDKPAANGPRRWGQGRLMEVEEEDYFNADDDDDEIVPVPTASPAFPRGVVTPPLKRKRTRGPSVGSSQRPSKSSLLGAVPPVRTTPPQSTPPLGGLVDYGDDDDLASPDPTTPSSPKNTMPPGLLPGSPSMPPSPRLSHRQIPSKPPITVPSLAVPILTTPEDEEDLLLESLLTKGGPSPPSLLNTRPPPDIPLGLKRRREEDDDELLVLANKSKRQSMGSGLKEKMRIAVEGLGAGEGETGKSSLAKSVAEEGPKKIKLKLASSAAATLAPSSTGAKDGDTG</sequence>
<protein>
    <submittedName>
        <fullName evidence="6">Component of IIS longevity pathway SMK-1-domain-containing protein</fullName>
    </submittedName>
</protein>
<name>A0A8K0UKW6_9AGAR</name>
<dbReference type="InterPro" id="IPR011993">
    <property type="entry name" value="PH-like_dom_sf"/>
</dbReference>
<feature type="compositionally biased region" description="Basic and acidic residues" evidence="3">
    <location>
        <begin position="471"/>
        <end position="494"/>
    </location>
</feature>
<feature type="region of interest" description="Disordered" evidence="3">
    <location>
        <begin position="14"/>
        <end position="106"/>
    </location>
</feature>
<gene>
    <name evidence="6" type="ORF">BXZ70DRAFT_945348</name>
</gene>
<feature type="domain" description="PP4R3 EVH1-like" evidence="5">
    <location>
        <begin position="141"/>
        <end position="237"/>
    </location>
</feature>
<feature type="compositionally biased region" description="Basic and acidic residues" evidence="3">
    <location>
        <begin position="852"/>
        <end position="866"/>
    </location>
</feature>
<accession>A0A8K0UKW6</accession>
<dbReference type="InterPro" id="IPR051137">
    <property type="entry name" value="PP4R3-like"/>
</dbReference>
<evidence type="ECO:0000256" key="1">
    <source>
        <dbReference type="ARBA" id="ARBA00004123"/>
    </source>
</evidence>
<keyword evidence="7" id="KW-1185">Reference proteome</keyword>
<dbReference type="Gene3D" id="2.30.29.30">
    <property type="entry name" value="Pleckstrin-homology domain (PH domain)/Phosphotyrosine-binding domain (PTB)"/>
    <property type="match status" value="1"/>
</dbReference>
<dbReference type="SUPFAM" id="SSF48371">
    <property type="entry name" value="ARM repeat"/>
    <property type="match status" value="1"/>
</dbReference>
<feature type="region of interest" description="Disordered" evidence="3">
    <location>
        <begin position="1096"/>
        <end position="1115"/>
    </location>
</feature>
<organism evidence="6 7">
    <name type="scientific">Cristinia sonorae</name>
    <dbReference type="NCBI Taxonomy" id="1940300"/>
    <lineage>
        <taxon>Eukaryota</taxon>
        <taxon>Fungi</taxon>
        <taxon>Dikarya</taxon>
        <taxon>Basidiomycota</taxon>
        <taxon>Agaricomycotina</taxon>
        <taxon>Agaricomycetes</taxon>
        <taxon>Agaricomycetidae</taxon>
        <taxon>Agaricales</taxon>
        <taxon>Pleurotineae</taxon>
        <taxon>Stephanosporaceae</taxon>
        <taxon>Cristinia</taxon>
    </lineage>
</organism>
<dbReference type="EMBL" id="JAEVFJ010000023">
    <property type="protein sequence ID" value="KAH8096612.1"/>
    <property type="molecule type" value="Genomic_DNA"/>
</dbReference>
<feature type="compositionally biased region" description="Polar residues" evidence="3">
    <location>
        <begin position="14"/>
        <end position="46"/>
    </location>
</feature>
<reference evidence="6" key="1">
    <citation type="journal article" date="2021" name="New Phytol.">
        <title>Evolutionary innovations through gain and loss of genes in the ectomycorrhizal Boletales.</title>
        <authorList>
            <person name="Wu G."/>
            <person name="Miyauchi S."/>
            <person name="Morin E."/>
            <person name="Kuo A."/>
            <person name="Drula E."/>
            <person name="Varga T."/>
            <person name="Kohler A."/>
            <person name="Feng B."/>
            <person name="Cao Y."/>
            <person name="Lipzen A."/>
            <person name="Daum C."/>
            <person name="Hundley H."/>
            <person name="Pangilinan J."/>
            <person name="Johnson J."/>
            <person name="Barry K."/>
            <person name="LaButti K."/>
            <person name="Ng V."/>
            <person name="Ahrendt S."/>
            <person name="Min B."/>
            <person name="Choi I.G."/>
            <person name="Park H."/>
            <person name="Plett J.M."/>
            <person name="Magnuson J."/>
            <person name="Spatafora J.W."/>
            <person name="Nagy L.G."/>
            <person name="Henrissat B."/>
            <person name="Grigoriev I.V."/>
            <person name="Yang Z.L."/>
            <person name="Xu J."/>
            <person name="Martin F.M."/>
        </authorList>
    </citation>
    <scope>NUCLEOTIDE SEQUENCE</scope>
    <source>
        <strain evidence="6">KKN 215</strain>
    </source>
</reference>
<dbReference type="PANTHER" id="PTHR23318:SF0">
    <property type="entry name" value="SERINE_THREONINE-PROTEIN PHOSPHATASE 4 REGULATORY SUBUNIT 3"/>
    <property type="match status" value="1"/>
</dbReference>
<dbReference type="Pfam" id="PF22972">
    <property type="entry name" value="EVH1_PP4R3"/>
    <property type="match status" value="1"/>
</dbReference>
<evidence type="ECO:0000259" key="5">
    <source>
        <dbReference type="Pfam" id="PF22972"/>
    </source>
</evidence>
<feature type="region of interest" description="Disordered" evidence="3">
    <location>
        <begin position="1126"/>
        <end position="1145"/>
    </location>
</feature>
<dbReference type="GO" id="GO:0030289">
    <property type="term" value="C:protein phosphatase 4 complex"/>
    <property type="evidence" value="ECO:0007669"/>
    <property type="project" value="TreeGrafter"/>
</dbReference>
<dbReference type="Pfam" id="PF04802">
    <property type="entry name" value="PP4R3"/>
    <property type="match status" value="1"/>
</dbReference>
<feature type="compositionally biased region" description="Low complexity" evidence="3">
    <location>
        <begin position="1126"/>
        <end position="1137"/>
    </location>
</feature>
<comment type="subcellular location">
    <subcellularLocation>
        <location evidence="1">Nucleus</location>
    </subcellularLocation>
</comment>
<evidence type="ECO:0000313" key="6">
    <source>
        <dbReference type="EMBL" id="KAH8096612.1"/>
    </source>
</evidence>
<proteinExistence type="predicted"/>
<dbReference type="GO" id="GO:0005654">
    <property type="term" value="C:nucleoplasm"/>
    <property type="evidence" value="ECO:0007669"/>
    <property type="project" value="TreeGrafter"/>
</dbReference>
<feature type="compositionally biased region" description="Polar residues" evidence="3">
    <location>
        <begin position="81"/>
        <end position="93"/>
    </location>
</feature>
<feature type="domain" description="Serine/threonine-protein phosphatase 4 regulatory subunit 3-like central" evidence="4">
    <location>
        <begin position="274"/>
        <end position="849"/>
    </location>
</feature>
<dbReference type="AlphaFoldDB" id="A0A8K0UKW6"/>
<dbReference type="GO" id="GO:0006974">
    <property type="term" value="P:DNA damage response"/>
    <property type="evidence" value="ECO:0007669"/>
    <property type="project" value="TreeGrafter"/>
</dbReference>
<evidence type="ECO:0000259" key="4">
    <source>
        <dbReference type="Pfam" id="PF04802"/>
    </source>
</evidence>